<accession>A0A9Q8LCZ1</accession>
<feature type="compositionally biased region" description="Basic and acidic residues" evidence="1">
    <location>
        <begin position="368"/>
        <end position="381"/>
    </location>
</feature>
<dbReference type="KEGG" id="ffu:CLAFUR5_08057"/>
<dbReference type="OrthoDB" id="5138418at2759"/>
<dbReference type="Proteomes" id="UP000756132">
    <property type="component" value="Chromosome 3"/>
</dbReference>
<feature type="region of interest" description="Disordered" evidence="1">
    <location>
        <begin position="339"/>
        <end position="382"/>
    </location>
</feature>
<sequence>MATSPPSSLALAGPNTIFLLPPKSPASVSTTSSLATANDYFSTHNRKRQRPESRDGIQAHHLTETPAWAQLATPSDKLYESAYGRSSGLVNERYRLADGFDTPSLRSTARFEQLTVHENEFRRRLRDDDMGLAMSGDNAPISGPLARERNGVARMPTYNGGEAQQTWTSLAFGIVGSVFNFGTSVFRGFTAGGGKGYETSFPLVGSDLLQQSAGRSTPLPGSWHADEFDGDFEQDSPDFGQQQSQSRPPNKRRQTDRDSWVMIGTPDVDDSGPGSLRRKVSGGSVPRNTLIARPQASRANSRRSLAPVPRRQGSYVAANGSPAQQPLSIAKVAEHNRRASIAPTRSPQGRTVSRPNSAGSARNCMSPEVERYTKRQAKQDKAINSMSRRMEDMIRQAQQALGTKYTVEGGDAMGIEDEGYVDDEW</sequence>
<feature type="compositionally biased region" description="Polar residues" evidence="1">
    <location>
        <begin position="239"/>
        <end position="248"/>
    </location>
</feature>
<reference evidence="2" key="2">
    <citation type="journal article" date="2022" name="Microb. Genom.">
        <title>A chromosome-scale genome assembly of the tomato pathogen Cladosporium fulvum reveals a compartmentalized genome architecture and the presence of a dispensable chromosome.</title>
        <authorList>
            <person name="Zaccaron A.Z."/>
            <person name="Chen L.H."/>
            <person name="Samaras A."/>
            <person name="Stergiopoulos I."/>
        </authorList>
    </citation>
    <scope>NUCLEOTIDE SEQUENCE</scope>
    <source>
        <strain evidence="2">Race5_Kim</strain>
    </source>
</reference>
<feature type="compositionally biased region" description="Polar residues" evidence="1">
    <location>
        <begin position="343"/>
        <end position="360"/>
    </location>
</feature>
<dbReference type="EMBL" id="CP090165">
    <property type="protein sequence ID" value="UJO15215.1"/>
    <property type="molecule type" value="Genomic_DNA"/>
</dbReference>
<reference evidence="2" key="1">
    <citation type="submission" date="2021-12" db="EMBL/GenBank/DDBJ databases">
        <authorList>
            <person name="Zaccaron A."/>
            <person name="Stergiopoulos I."/>
        </authorList>
    </citation>
    <scope>NUCLEOTIDE SEQUENCE</scope>
    <source>
        <strain evidence="2">Race5_Kim</strain>
    </source>
</reference>
<name>A0A9Q8LCZ1_PASFU</name>
<evidence type="ECO:0000313" key="3">
    <source>
        <dbReference type="Proteomes" id="UP000756132"/>
    </source>
</evidence>
<organism evidence="2 3">
    <name type="scientific">Passalora fulva</name>
    <name type="common">Tomato leaf mold</name>
    <name type="synonym">Cladosporium fulvum</name>
    <dbReference type="NCBI Taxonomy" id="5499"/>
    <lineage>
        <taxon>Eukaryota</taxon>
        <taxon>Fungi</taxon>
        <taxon>Dikarya</taxon>
        <taxon>Ascomycota</taxon>
        <taxon>Pezizomycotina</taxon>
        <taxon>Dothideomycetes</taxon>
        <taxon>Dothideomycetidae</taxon>
        <taxon>Mycosphaerellales</taxon>
        <taxon>Mycosphaerellaceae</taxon>
        <taxon>Fulvia</taxon>
    </lineage>
</organism>
<gene>
    <name evidence="2" type="ORF">CLAFUR5_08057</name>
</gene>
<proteinExistence type="predicted"/>
<dbReference type="RefSeq" id="XP_047759581.1">
    <property type="nucleotide sequence ID" value="XM_047907205.1"/>
</dbReference>
<evidence type="ECO:0000256" key="1">
    <source>
        <dbReference type="SAM" id="MobiDB-lite"/>
    </source>
</evidence>
<dbReference type="GeneID" id="71987935"/>
<evidence type="ECO:0000313" key="2">
    <source>
        <dbReference type="EMBL" id="UJO15215.1"/>
    </source>
</evidence>
<protein>
    <submittedName>
        <fullName evidence="2">Uncharacterized protein</fullName>
    </submittedName>
</protein>
<dbReference type="OMA" id="GAFKGFY"/>
<dbReference type="AlphaFoldDB" id="A0A9Q8LCZ1"/>
<keyword evidence="3" id="KW-1185">Reference proteome</keyword>
<feature type="region of interest" description="Disordered" evidence="1">
    <location>
        <begin position="212"/>
        <end position="308"/>
    </location>
</feature>